<proteinExistence type="predicted"/>
<dbReference type="InParanoid" id="C5LD81"/>
<reference evidence="2 3" key="1">
    <citation type="submission" date="2008-07" db="EMBL/GenBank/DDBJ databases">
        <authorList>
            <person name="El-Sayed N."/>
            <person name="Caler E."/>
            <person name="Inman J."/>
            <person name="Amedeo P."/>
            <person name="Hass B."/>
            <person name="Wortman J."/>
        </authorList>
    </citation>
    <scope>NUCLEOTIDE SEQUENCE [LARGE SCALE GENOMIC DNA]</scope>
    <source>
        <strain evidence="3">ATCC 50983 / TXsc</strain>
    </source>
</reference>
<protein>
    <submittedName>
        <fullName evidence="2">Arabinogalactan protein, putative</fullName>
    </submittedName>
</protein>
<dbReference type="PANTHER" id="PTHR31606:SF1">
    <property type="entry name" value="WW DOMAIN BINDING PROTEIN 2, ISOFORM E"/>
    <property type="match status" value="1"/>
</dbReference>
<dbReference type="RefSeq" id="XP_002773397.1">
    <property type="nucleotide sequence ID" value="XM_002773351.1"/>
</dbReference>
<feature type="region of interest" description="Disordered" evidence="1">
    <location>
        <begin position="175"/>
        <end position="195"/>
    </location>
</feature>
<dbReference type="OrthoDB" id="1259151at2759"/>
<organism evidence="3">
    <name type="scientific">Perkinsus marinus (strain ATCC 50983 / TXsc)</name>
    <dbReference type="NCBI Taxonomy" id="423536"/>
    <lineage>
        <taxon>Eukaryota</taxon>
        <taxon>Sar</taxon>
        <taxon>Alveolata</taxon>
        <taxon>Perkinsozoa</taxon>
        <taxon>Perkinsea</taxon>
        <taxon>Perkinsida</taxon>
        <taxon>Perkinsidae</taxon>
        <taxon>Perkinsus</taxon>
    </lineage>
</organism>
<evidence type="ECO:0000313" key="2">
    <source>
        <dbReference type="EMBL" id="EER05213.1"/>
    </source>
</evidence>
<dbReference type="EMBL" id="GG680969">
    <property type="protein sequence ID" value="EER05213.1"/>
    <property type="molecule type" value="Genomic_DNA"/>
</dbReference>
<dbReference type="PANTHER" id="PTHR31606">
    <property type="entry name" value="WW DOMAIN BINDING PROTEIN 2, ISOFORM E"/>
    <property type="match status" value="1"/>
</dbReference>
<dbReference type="GO" id="GO:0031490">
    <property type="term" value="F:chromatin DNA binding"/>
    <property type="evidence" value="ECO:0007669"/>
    <property type="project" value="TreeGrafter"/>
</dbReference>
<evidence type="ECO:0000313" key="3">
    <source>
        <dbReference type="Proteomes" id="UP000007800"/>
    </source>
</evidence>
<evidence type="ECO:0000256" key="1">
    <source>
        <dbReference type="SAM" id="MobiDB-lite"/>
    </source>
</evidence>
<dbReference type="GeneID" id="9050780"/>
<sequence>MVTSLVINPTLVEDLRTKQRYPLAEAQEVFLLRRNNIVFSARGPSFGELRATGDAYMTSKRLVFVIGKDGSGSRPDFYSASVALEAWRDPKFRQPVFGANFLEGVSADPIPGAGECRFSYTFNSGGCGTFLPMFYRLHAMSSSAGGGAPGDRMRPANSSFVQSVLAGDLGAVGFQDPSDPSVIYVAQPPQPRGLE</sequence>
<keyword evidence="3" id="KW-1185">Reference proteome</keyword>
<dbReference type="AlphaFoldDB" id="C5LD81"/>
<dbReference type="GO" id="GO:0003713">
    <property type="term" value="F:transcription coactivator activity"/>
    <property type="evidence" value="ECO:0007669"/>
    <property type="project" value="InterPro"/>
</dbReference>
<accession>C5LD81</accession>
<dbReference type="SUPFAM" id="SSF50729">
    <property type="entry name" value="PH domain-like"/>
    <property type="match status" value="1"/>
</dbReference>
<dbReference type="InterPro" id="IPR044852">
    <property type="entry name" value="WBP2-like"/>
</dbReference>
<name>C5LD81_PERM5</name>
<dbReference type="GO" id="GO:0005634">
    <property type="term" value="C:nucleus"/>
    <property type="evidence" value="ECO:0007669"/>
    <property type="project" value="TreeGrafter"/>
</dbReference>
<dbReference type="CDD" id="cd13214">
    <property type="entry name" value="PH-GRAM_WBP2"/>
    <property type="match status" value="1"/>
</dbReference>
<gene>
    <name evidence="2" type="ORF">Pmar_PMAR027838</name>
</gene>
<dbReference type="Proteomes" id="UP000007800">
    <property type="component" value="Unassembled WGS sequence"/>
</dbReference>
<dbReference type="OMA" id="YHSQPAE"/>